<dbReference type="KEGG" id="sphi:TS85_16785"/>
<evidence type="ECO:0000259" key="2">
    <source>
        <dbReference type="Pfam" id="PF13439"/>
    </source>
</evidence>
<dbReference type="EMBL" id="CP010836">
    <property type="protein sequence ID" value="AJP73095.1"/>
    <property type="molecule type" value="Genomic_DNA"/>
</dbReference>
<proteinExistence type="predicted"/>
<dbReference type="InterPro" id="IPR028098">
    <property type="entry name" value="Glyco_trans_4-like_N"/>
</dbReference>
<feature type="domain" description="Glycosyltransferase subfamily 4-like N-terminal" evidence="2">
    <location>
        <begin position="15"/>
        <end position="174"/>
    </location>
</feature>
<dbReference type="SUPFAM" id="SSF53756">
    <property type="entry name" value="UDP-Glycosyltransferase/glycogen phosphorylase"/>
    <property type="match status" value="1"/>
</dbReference>
<gene>
    <name evidence="3" type="ORF">TS85_16785</name>
</gene>
<dbReference type="Proteomes" id="UP000032300">
    <property type="component" value="Chromosome"/>
</dbReference>
<evidence type="ECO:0000259" key="1">
    <source>
        <dbReference type="Pfam" id="PF00534"/>
    </source>
</evidence>
<dbReference type="OrthoDB" id="9802525at2"/>
<dbReference type="PANTHER" id="PTHR45947:SF3">
    <property type="entry name" value="SULFOQUINOVOSYL TRANSFERASE SQD2"/>
    <property type="match status" value="1"/>
</dbReference>
<dbReference type="RefSeq" id="WP_044333785.1">
    <property type="nucleotide sequence ID" value="NZ_CP010836.1"/>
</dbReference>
<feature type="domain" description="Glycosyl transferase family 1" evidence="1">
    <location>
        <begin position="205"/>
        <end position="363"/>
    </location>
</feature>
<dbReference type="Pfam" id="PF13439">
    <property type="entry name" value="Glyco_transf_4"/>
    <property type="match status" value="1"/>
</dbReference>
<dbReference type="InterPro" id="IPR050194">
    <property type="entry name" value="Glycosyltransferase_grp1"/>
</dbReference>
<keyword evidence="4" id="KW-1185">Reference proteome</keyword>
<name>A0A7U4JA72_9SPHN</name>
<reference evidence="3 4" key="1">
    <citation type="journal article" date="2015" name="Int. J. Syst. Evol. Microbiol.">
        <title>Sphingomonas hengshuiensis sp. nov., isolated from lake wetland.</title>
        <authorList>
            <person name="Wei S."/>
            <person name="Wang T."/>
            <person name="Liu H."/>
            <person name="Zhang C."/>
            <person name="Guo J."/>
            <person name="Wang Q."/>
            <person name="Liang K."/>
            <person name="Zhang Z."/>
        </authorList>
    </citation>
    <scope>NUCLEOTIDE SEQUENCE [LARGE SCALE GENOMIC DNA]</scope>
    <source>
        <strain evidence="3 4">WHSC-8</strain>
    </source>
</reference>
<dbReference type="Gene3D" id="3.40.50.2000">
    <property type="entry name" value="Glycogen Phosphorylase B"/>
    <property type="match status" value="2"/>
</dbReference>
<dbReference type="Pfam" id="PF00534">
    <property type="entry name" value="Glycos_transf_1"/>
    <property type="match status" value="1"/>
</dbReference>
<evidence type="ECO:0000313" key="4">
    <source>
        <dbReference type="Proteomes" id="UP000032300"/>
    </source>
</evidence>
<protein>
    <submittedName>
        <fullName evidence="3">Glycosyl transferase family 1</fullName>
    </submittedName>
</protein>
<dbReference type="InterPro" id="IPR001296">
    <property type="entry name" value="Glyco_trans_1"/>
</dbReference>
<organism evidence="3 4">
    <name type="scientific">Sphingomonas hengshuiensis</name>
    <dbReference type="NCBI Taxonomy" id="1609977"/>
    <lineage>
        <taxon>Bacteria</taxon>
        <taxon>Pseudomonadati</taxon>
        <taxon>Pseudomonadota</taxon>
        <taxon>Alphaproteobacteria</taxon>
        <taxon>Sphingomonadales</taxon>
        <taxon>Sphingomonadaceae</taxon>
        <taxon>Sphingomonas</taxon>
    </lineage>
</organism>
<dbReference type="AlphaFoldDB" id="A0A7U4JA72"/>
<reference evidence="3 4" key="2">
    <citation type="submission" date="2015-02" db="EMBL/GenBank/DDBJ databases">
        <title>The complete genome of Sphingomonas hengshuiensis sp. WHSC-8 isolated from soil of Hengshui Lake.</title>
        <authorList>
            <person name="Wei S."/>
            <person name="Guo J."/>
            <person name="Su C."/>
            <person name="Wu R."/>
            <person name="Zhang Z."/>
            <person name="Liang K."/>
            <person name="Li H."/>
            <person name="Wang T."/>
            <person name="Liu H."/>
            <person name="Zhang C."/>
            <person name="Li Z."/>
            <person name="Wang Q."/>
            <person name="Meng J."/>
        </authorList>
    </citation>
    <scope>NUCLEOTIDE SEQUENCE [LARGE SCALE GENOMIC DNA]</scope>
    <source>
        <strain evidence="3 4">WHSC-8</strain>
    </source>
</reference>
<sequence>MRIVDVNEFYSPTGGGVRTYLDRKMGIMADLGHELIVVAPALEDGIEDRPGGGRIHWVKSPALVLDRNYCIFVKDAPVWALLDQLRPDIVECSSPWLPGWTVANWKGDALKVFFAHGDQIGAYPQRWLDSVATPIQVEQAFAWYTRYMNRFLAHYDAFVTNGPALAKRFRRRGMHVDASMPLGIERSWFSPDLRDEKLRVAMLAQLGLPPEGHLLLGLGRHHKEKRWPLVIDAVEAAANDLPVGLMLIGDGPQRRHLETRIAGSPHIKIFRPVYDRVRLSRIMASCDALIHGSDAEPFGLVASEALASGLPLIGPDEGGFAELADPLFAETYAARDALSAADAIRRMFAREPMILRAAARHAAQRVRSDYDHAVELMAYYEGLLAARRGGIGTALAVTPGAA</sequence>
<accession>A0A7U4JA72</accession>
<keyword evidence="3" id="KW-0808">Transferase</keyword>
<dbReference type="GO" id="GO:0016757">
    <property type="term" value="F:glycosyltransferase activity"/>
    <property type="evidence" value="ECO:0007669"/>
    <property type="project" value="InterPro"/>
</dbReference>
<dbReference type="PANTHER" id="PTHR45947">
    <property type="entry name" value="SULFOQUINOVOSYL TRANSFERASE SQD2"/>
    <property type="match status" value="1"/>
</dbReference>
<evidence type="ECO:0000313" key="3">
    <source>
        <dbReference type="EMBL" id="AJP73095.1"/>
    </source>
</evidence>